<dbReference type="Pfam" id="PF06703">
    <property type="entry name" value="SPC25"/>
    <property type="match status" value="1"/>
</dbReference>
<dbReference type="OrthoDB" id="29558at2759"/>
<dbReference type="InterPro" id="IPR009582">
    <property type="entry name" value="Spc2/SPCS2"/>
</dbReference>
<keyword evidence="6 9" id="KW-1133">Transmembrane helix</keyword>
<comment type="similarity">
    <text evidence="2">Belongs to the SPCS2 family.</text>
</comment>
<accession>A0A9P7Z2K2</accession>
<proteinExistence type="inferred from homology"/>
<organism evidence="10 11">
    <name type="scientific">Calycina marina</name>
    <dbReference type="NCBI Taxonomy" id="1763456"/>
    <lineage>
        <taxon>Eukaryota</taxon>
        <taxon>Fungi</taxon>
        <taxon>Dikarya</taxon>
        <taxon>Ascomycota</taxon>
        <taxon>Pezizomycotina</taxon>
        <taxon>Leotiomycetes</taxon>
        <taxon>Helotiales</taxon>
        <taxon>Pezizellaceae</taxon>
        <taxon>Calycina</taxon>
    </lineage>
</organism>
<evidence type="ECO:0000256" key="4">
    <source>
        <dbReference type="ARBA" id="ARBA00022692"/>
    </source>
</evidence>
<evidence type="ECO:0000256" key="7">
    <source>
        <dbReference type="ARBA" id="ARBA00023136"/>
    </source>
</evidence>
<dbReference type="Proteomes" id="UP000887226">
    <property type="component" value="Unassembled WGS sequence"/>
</dbReference>
<dbReference type="PANTHER" id="PTHR13085:SF0">
    <property type="entry name" value="SIGNAL PEPTIDASE COMPLEX SUBUNIT 2"/>
    <property type="match status" value="1"/>
</dbReference>
<evidence type="ECO:0000256" key="3">
    <source>
        <dbReference type="ARBA" id="ARBA00017057"/>
    </source>
</evidence>
<keyword evidence="5" id="KW-0256">Endoplasmic reticulum</keyword>
<gene>
    <name evidence="10" type="ORF">BJ878DRAFT_81116</name>
</gene>
<keyword evidence="7 9" id="KW-0472">Membrane</keyword>
<keyword evidence="11" id="KW-1185">Reference proteome</keyword>
<evidence type="ECO:0000256" key="9">
    <source>
        <dbReference type="SAM" id="Phobius"/>
    </source>
</evidence>
<evidence type="ECO:0000313" key="10">
    <source>
        <dbReference type="EMBL" id="KAG9244195.1"/>
    </source>
</evidence>
<evidence type="ECO:0000313" key="11">
    <source>
        <dbReference type="Proteomes" id="UP000887226"/>
    </source>
</evidence>
<evidence type="ECO:0000256" key="5">
    <source>
        <dbReference type="ARBA" id="ARBA00022824"/>
    </source>
</evidence>
<evidence type="ECO:0000256" key="6">
    <source>
        <dbReference type="ARBA" id="ARBA00022989"/>
    </source>
</evidence>
<protein>
    <recommendedName>
        <fullName evidence="3">Signal peptidase complex subunit 2</fullName>
    </recommendedName>
</protein>
<evidence type="ECO:0000256" key="2">
    <source>
        <dbReference type="ARBA" id="ARBA00007324"/>
    </source>
</evidence>
<feature type="transmembrane region" description="Helical" evidence="9">
    <location>
        <begin position="41"/>
        <end position="59"/>
    </location>
</feature>
<evidence type="ECO:0000256" key="1">
    <source>
        <dbReference type="ARBA" id="ARBA00004477"/>
    </source>
</evidence>
<keyword evidence="4 9" id="KW-0812">Transmembrane</keyword>
<reference evidence="10" key="1">
    <citation type="journal article" date="2021" name="IMA Fungus">
        <title>Genomic characterization of three marine fungi, including Emericellopsis atlantica sp. nov. with signatures of a generalist lifestyle and marine biomass degradation.</title>
        <authorList>
            <person name="Hagestad O.C."/>
            <person name="Hou L."/>
            <person name="Andersen J.H."/>
            <person name="Hansen E.H."/>
            <person name="Altermark B."/>
            <person name="Li C."/>
            <person name="Kuhnert E."/>
            <person name="Cox R.J."/>
            <person name="Crous P.W."/>
            <person name="Spatafora J.W."/>
            <person name="Lail K."/>
            <person name="Amirebrahimi M."/>
            <person name="Lipzen A."/>
            <person name="Pangilinan J."/>
            <person name="Andreopoulos W."/>
            <person name="Hayes R.D."/>
            <person name="Ng V."/>
            <person name="Grigoriev I.V."/>
            <person name="Jackson S.A."/>
            <person name="Sutton T.D.S."/>
            <person name="Dobson A.D.W."/>
            <person name="Rama T."/>
        </authorList>
    </citation>
    <scope>NUCLEOTIDE SEQUENCE</scope>
    <source>
        <strain evidence="10">TRa3180A</strain>
    </source>
</reference>
<dbReference type="GO" id="GO:0006465">
    <property type="term" value="P:signal peptide processing"/>
    <property type="evidence" value="ECO:0007669"/>
    <property type="project" value="InterPro"/>
</dbReference>
<feature type="transmembrane region" description="Helical" evidence="9">
    <location>
        <begin position="71"/>
        <end position="93"/>
    </location>
</feature>
<sequence length="225" mass="25223">MASQEKVSVYNLADLKNTTDDALPNYLNSLSFTQSHTLSDMRLAIGYTAFAICAATFYWDYTYGFESTKLYTAAAVAVYTLLNGILTFWIFYVEKGSVYIGTLKTGEKISVTSEISKFKPVYRLRVTTWASKDAVGVTRKVEREFKDWFDGKGQFVALPFQQMLASSVALIGKCDPQRVVSKEVEKEKVEDNKTMDEKWASLLAESTGVEASETTPVKGKKRSKK</sequence>
<dbReference type="GO" id="GO:0005787">
    <property type="term" value="C:signal peptidase complex"/>
    <property type="evidence" value="ECO:0007669"/>
    <property type="project" value="InterPro"/>
</dbReference>
<dbReference type="GO" id="GO:0045047">
    <property type="term" value="P:protein targeting to ER"/>
    <property type="evidence" value="ECO:0007669"/>
    <property type="project" value="TreeGrafter"/>
</dbReference>
<comment type="function">
    <text evidence="8">Component of the signal peptidase complex (SPC) which catalyzes the cleavage of N-terminal signal sequences from nascent proteins as they are translocated into the lumen of the endoplasmic reticulum. Enhances the enzymatic activity of SPC and facilitates the interactions between different components of the translocation site.</text>
</comment>
<evidence type="ECO:0000256" key="8">
    <source>
        <dbReference type="ARBA" id="ARBA00045608"/>
    </source>
</evidence>
<dbReference type="EMBL" id="MU253923">
    <property type="protein sequence ID" value="KAG9244195.1"/>
    <property type="molecule type" value="Genomic_DNA"/>
</dbReference>
<dbReference type="AlphaFoldDB" id="A0A9P7Z2K2"/>
<dbReference type="PANTHER" id="PTHR13085">
    <property type="entry name" value="MICROSOMAL SIGNAL PEPTIDASE 25 KDA SUBUNIT"/>
    <property type="match status" value="1"/>
</dbReference>
<comment type="subcellular location">
    <subcellularLocation>
        <location evidence="1">Endoplasmic reticulum membrane</location>
        <topology evidence="1">Multi-pass membrane protein</topology>
    </subcellularLocation>
</comment>
<name>A0A9P7Z2K2_9HELO</name>
<comment type="caution">
    <text evidence="10">The sequence shown here is derived from an EMBL/GenBank/DDBJ whole genome shotgun (WGS) entry which is preliminary data.</text>
</comment>